<feature type="transmembrane region" description="Helical" evidence="1">
    <location>
        <begin position="45"/>
        <end position="70"/>
    </location>
</feature>
<dbReference type="Gene3D" id="1.20.1070.10">
    <property type="entry name" value="Rhodopsin 7-helix transmembrane proteins"/>
    <property type="match status" value="1"/>
</dbReference>
<feature type="transmembrane region" description="Helical" evidence="1">
    <location>
        <begin position="6"/>
        <end position="25"/>
    </location>
</feature>
<accession>A0AAF3J5Z6</accession>
<feature type="transmembrane region" description="Helical" evidence="1">
    <location>
        <begin position="96"/>
        <end position="115"/>
    </location>
</feature>
<dbReference type="PANTHER" id="PTHR23021:SF82">
    <property type="entry name" value="G PROTEIN-COUPLED RECEPTOR"/>
    <property type="match status" value="1"/>
</dbReference>
<proteinExistence type="predicted"/>
<evidence type="ECO:0000313" key="2">
    <source>
        <dbReference type="Proteomes" id="UP000887575"/>
    </source>
</evidence>
<dbReference type="Proteomes" id="UP000887575">
    <property type="component" value="Unassembled WGS sequence"/>
</dbReference>
<dbReference type="PANTHER" id="PTHR23021">
    <property type="entry name" value="SERPENTINE RECEPTOR, CLASS T"/>
    <property type="match status" value="1"/>
</dbReference>
<keyword evidence="2" id="KW-1185">Reference proteome</keyword>
<dbReference type="WBParaSite" id="MBELARI_LOCUS1833">
    <property type="protein sequence ID" value="MBELARI_LOCUS1833"/>
    <property type="gene ID" value="MBELARI_LOCUS1833"/>
</dbReference>
<sequence length="272" mass="31051">MGVLATPFYVAYAIMTVILAINRFVQLASPTWDRLLFSSKGVKAWIGLASLSCLIYMIALSSPYASIVYYPDWYSWDYVHTPPNNLSIVVQKVEEVIEIGGIFVAAFFYGGVLLLLCRTRHIFKSSKNYRVEAKILIQAVVITVYCTILNVFWHNYQVLLPASIWSYMALNFMWIFNSGIYPLIYFILNKTIREKVRRAAITRVELSHVFNRNGDHKAITTTTIPKRPSCSGETDGSKVSTTVKQKWRKRFTVSSSPFIKTETIQGKILFLT</sequence>
<keyword evidence="1" id="KW-1133">Transmembrane helix</keyword>
<dbReference type="Pfam" id="PF10321">
    <property type="entry name" value="7TM_GPCR_Srt"/>
    <property type="match status" value="1"/>
</dbReference>
<evidence type="ECO:0000313" key="3">
    <source>
        <dbReference type="WBParaSite" id="MBELARI_LOCUS1833"/>
    </source>
</evidence>
<dbReference type="AlphaFoldDB" id="A0AAF3J5Z6"/>
<feature type="transmembrane region" description="Helical" evidence="1">
    <location>
        <begin position="165"/>
        <end position="188"/>
    </location>
</feature>
<reference evidence="3" key="1">
    <citation type="submission" date="2024-02" db="UniProtKB">
        <authorList>
            <consortium name="WormBaseParasite"/>
        </authorList>
    </citation>
    <scope>IDENTIFICATION</scope>
</reference>
<protein>
    <submittedName>
        <fullName evidence="3">Uncharacterized protein</fullName>
    </submittedName>
</protein>
<organism evidence="2 3">
    <name type="scientific">Mesorhabditis belari</name>
    <dbReference type="NCBI Taxonomy" id="2138241"/>
    <lineage>
        <taxon>Eukaryota</taxon>
        <taxon>Metazoa</taxon>
        <taxon>Ecdysozoa</taxon>
        <taxon>Nematoda</taxon>
        <taxon>Chromadorea</taxon>
        <taxon>Rhabditida</taxon>
        <taxon>Rhabditina</taxon>
        <taxon>Rhabditomorpha</taxon>
        <taxon>Rhabditoidea</taxon>
        <taxon>Rhabditidae</taxon>
        <taxon>Mesorhabditinae</taxon>
        <taxon>Mesorhabditis</taxon>
    </lineage>
</organism>
<keyword evidence="1" id="KW-0472">Membrane</keyword>
<keyword evidence="1" id="KW-0812">Transmembrane</keyword>
<dbReference type="SUPFAM" id="SSF81321">
    <property type="entry name" value="Family A G protein-coupled receptor-like"/>
    <property type="match status" value="1"/>
</dbReference>
<name>A0AAF3J5Z6_9BILA</name>
<dbReference type="InterPro" id="IPR019425">
    <property type="entry name" value="7TM_GPCR_serpentine_rcpt_Srt"/>
</dbReference>
<feature type="transmembrane region" description="Helical" evidence="1">
    <location>
        <begin position="135"/>
        <end position="153"/>
    </location>
</feature>
<evidence type="ECO:0000256" key="1">
    <source>
        <dbReference type="SAM" id="Phobius"/>
    </source>
</evidence>